<dbReference type="PANTHER" id="PTHR47266">
    <property type="entry name" value="ENDONUCLEASE-RELATED"/>
    <property type="match status" value="1"/>
</dbReference>
<dbReference type="InterPro" id="IPR052160">
    <property type="entry name" value="Gypsy_RT_Integrase-like"/>
</dbReference>
<accession>A0A151QL82</accession>
<dbReference type="Pfam" id="PF17921">
    <property type="entry name" value="Integrase_H2C2"/>
    <property type="match status" value="1"/>
</dbReference>
<reference evidence="2" key="1">
    <citation type="journal article" date="2012" name="Nat. Biotechnol.">
        <title>Draft genome sequence of pigeonpea (Cajanus cajan), an orphan legume crop of resource-poor farmers.</title>
        <authorList>
            <person name="Varshney R.K."/>
            <person name="Chen W."/>
            <person name="Li Y."/>
            <person name="Bharti A.K."/>
            <person name="Saxena R.K."/>
            <person name="Schlueter J.A."/>
            <person name="Donoghue M.T."/>
            <person name="Azam S."/>
            <person name="Fan G."/>
            <person name="Whaley A.M."/>
            <person name="Farmer A.D."/>
            <person name="Sheridan J."/>
            <person name="Iwata A."/>
            <person name="Tuteja R."/>
            <person name="Penmetsa R.V."/>
            <person name="Wu W."/>
            <person name="Upadhyaya H.D."/>
            <person name="Yang S.P."/>
            <person name="Shah T."/>
            <person name="Saxena K.B."/>
            <person name="Michael T."/>
            <person name="McCombie W.R."/>
            <person name="Yang B."/>
            <person name="Zhang G."/>
            <person name="Yang H."/>
            <person name="Wang J."/>
            <person name="Spillane C."/>
            <person name="Cook D.R."/>
            <person name="May G.D."/>
            <person name="Xu X."/>
            <person name="Jackson S.A."/>
        </authorList>
    </citation>
    <scope>NUCLEOTIDE SEQUENCE [LARGE SCALE GENOMIC DNA]</scope>
</reference>
<name>A0A151QL82_CAJCA</name>
<feature type="domain" description="Integrase zinc-binding" evidence="1">
    <location>
        <begin position="112"/>
        <end position="168"/>
    </location>
</feature>
<dbReference type="Gramene" id="C.cajan_44026.t">
    <property type="protein sequence ID" value="C.cajan_44026.t"/>
    <property type="gene ID" value="C.cajan_44026"/>
</dbReference>
<keyword evidence="3" id="KW-1185">Reference proteome</keyword>
<sequence length="326" mass="37334">MLWLQEFDLDIRDRSGAQNLVADHLSRIERAEDEDTLPIQDDFPDEHLLTVSVPSPTPWFANIVNYLVASIFPPLASRAQIDKLKSDAKHYFWDDPYLWKYCSDQVIRRCLPDHEIDSVLQFCHSSTSGGHLGIQRTARKVLDCGFYWPAIFKDAWKICSTCEQCQRAGGALSWRCHLPVEIEHRAYWAVKTCNFSIDQAGEEIKLQLSELDEIHLEAYENSKFYKEKTKKFHDSLTARKDFVVGQKVLLYNSRLGPMGGKLRSKWIGPFVVTNVYPYGTVEIKSESTDKSFKVNGHHLKPFLSNPSLLNAVEEEMSLLDPATLPP</sequence>
<dbReference type="Proteomes" id="UP000075243">
    <property type="component" value="Unassembled WGS sequence"/>
</dbReference>
<gene>
    <name evidence="2" type="ORF">KK1_049122</name>
</gene>
<evidence type="ECO:0000313" key="2">
    <source>
        <dbReference type="EMBL" id="KYP31060.1"/>
    </source>
</evidence>
<evidence type="ECO:0000259" key="1">
    <source>
        <dbReference type="Pfam" id="PF17921"/>
    </source>
</evidence>
<dbReference type="InterPro" id="IPR041588">
    <property type="entry name" value="Integrase_H2C2"/>
</dbReference>
<organism evidence="2 3">
    <name type="scientific">Cajanus cajan</name>
    <name type="common">Pigeon pea</name>
    <name type="synonym">Cajanus indicus</name>
    <dbReference type="NCBI Taxonomy" id="3821"/>
    <lineage>
        <taxon>Eukaryota</taxon>
        <taxon>Viridiplantae</taxon>
        <taxon>Streptophyta</taxon>
        <taxon>Embryophyta</taxon>
        <taxon>Tracheophyta</taxon>
        <taxon>Spermatophyta</taxon>
        <taxon>Magnoliopsida</taxon>
        <taxon>eudicotyledons</taxon>
        <taxon>Gunneridae</taxon>
        <taxon>Pentapetalae</taxon>
        <taxon>rosids</taxon>
        <taxon>fabids</taxon>
        <taxon>Fabales</taxon>
        <taxon>Fabaceae</taxon>
        <taxon>Papilionoideae</taxon>
        <taxon>50 kb inversion clade</taxon>
        <taxon>NPAAA clade</taxon>
        <taxon>indigoferoid/millettioid clade</taxon>
        <taxon>Phaseoleae</taxon>
        <taxon>Cajanus</taxon>
    </lineage>
</organism>
<protein>
    <recommendedName>
        <fullName evidence="1">Integrase zinc-binding domain-containing protein</fullName>
    </recommendedName>
</protein>
<proteinExistence type="predicted"/>
<dbReference type="EMBL" id="KQ486589">
    <property type="protein sequence ID" value="KYP31060.1"/>
    <property type="molecule type" value="Genomic_DNA"/>
</dbReference>
<evidence type="ECO:0000313" key="3">
    <source>
        <dbReference type="Proteomes" id="UP000075243"/>
    </source>
</evidence>
<dbReference type="AlphaFoldDB" id="A0A151QL82"/>
<dbReference type="Gene3D" id="1.10.340.70">
    <property type="match status" value="1"/>
</dbReference>